<dbReference type="SUPFAM" id="SSF56420">
    <property type="entry name" value="Peptide deformylase"/>
    <property type="match status" value="1"/>
</dbReference>
<evidence type="ECO:0000256" key="1">
    <source>
        <dbReference type="ARBA" id="ARBA00010759"/>
    </source>
</evidence>
<feature type="compositionally biased region" description="Low complexity" evidence="7">
    <location>
        <begin position="12"/>
        <end position="22"/>
    </location>
</feature>
<protein>
    <recommendedName>
        <fullName evidence="6">Peptide deformylase</fullName>
        <shortName evidence="6">PDF</shortName>
        <ecNumber evidence="6">3.5.1.88</ecNumber>
    </recommendedName>
    <alternativeName>
        <fullName evidence="6">Polypeptide deformylase</fullName>
    </alternativeName>
</protein>
<evidence type="ECO:0000313" key="8">
    <source>
        <dbReference type="EMBL" id="NKQ51395.1"/>
    </source>
</evidence>
<keyword evidence="3 6" id="KW-0378">Hydrolase</keyword>
<dbReference type="NCBIfam" id="NF001159">
    <property type="entry name" value="PRK00150.1-3"/>
    <property type="match status" value="1"/>
</dbReference>
<dbReference type="PRINTS" id="PR01576">
    <property type="entry name" value="PDEFORMYLASE"/>
</dbReference>
<feature type="binding site" evidence="6">
    <location>
        <position position="237"/>
    </location>
    <ligand>
        <name>Fe cation</name>
        <dbReference type="ChEBI" id="CHEBI:24875"/>
    </ligand>
</feature>
<dbReference type="Proteomes" id="UP000715441">
    <property type="component" value="Unassembled WGS sequence"/>
</dbReference>
<dbReference type="HAMAP" id="MF_00163">
    <property type="entry name" value="Pep_deformylase"/>
    <property type="match status" value="1"/>
</dbReference>
<comment type="function">
    <text evidence="6">Removes the formyl group from the N-terminal Met of newly synthesized proteins. Requires at least a dipeptide for an efficient rate of reaction. N-terminal L-methionine is a prerequisite for activity but the enzyme has broad specificity at other positions.</text>
</comment>
<evidence type="ECO:0000256" key="7">
    <source>
        <dbReference type="SAM" id="MobiDB-lite"/>
    </source>
</evidence>
<evidence type="ECO:0000256" key="6">
    <source>
        <dbReference type="HAMAP-Rule" id="MF_00163"/>
    </source>
</evidence>
<dbReference type="PANTHER" id="PTHR10458:SF2">
    <property type="entry name" value="PEPTIDE DEFORMYLASE, MITOCHONDRIAL"/>
    <property type="match status" value="1"/>
</dbReference>
<dbReference type="InterPro" id="IPR023635">
    <property type="entry name" value="Peptide_deformylase"/>
</dbReference>
<evidence type="ECO:0000256" key="3">
    <source>
        <dbReference type="ARBA" id="ARBA00022801"/>
    </source>
</evidence>
<feature type="region of interest" description="Disordered" evidence="7">
    <location>
        <begin position="1"/>
        <end position="49"/>
    </location>
</feature>
<feature type="binding site" evidence="6">
    <location>
        <position position="233"/>
    </location>
    <ligand>
        <name>Fe cation</name>
        <dbReference type="ChEBI" id="CHEBI:24875"/>
    </ligand>
</feature>
<gene>
    <name evidence="6" type="primary">def</name>
    <name evidence="8" type="ORF">HFP15_00680</name>
</gene>
<dbReference type="Gene3D" id="3.90.45.10">
    <property type="entry name" value="Peptide deformylase"/>
    <property type="match status" value="1"/>
</dbReference>
<evidence type="ECO:0000256" key="5">
    <source>
        <dbReference type="ARBA" id="ARBA00023004"/>
    </source>
</evidence>
<dbReference type="InterPro" id="IPR036821">
    <property type="entry name" value="Peptide_deformylase_sf"/>
</dbReference>
<dbReference type="EC" id="3.5.1.88" evidence="6"/>
<name>A0ABX1IZ49_9PSEU</name>
<evidence type="ECO:0000256" key="2">
    <source>
        <dbReference type="ARBA" id="ARBA00022723"/>
    </source>
</evidence>
<keyword evidence="5 6" id="KW-0408">Iron</keyword>
<evidence type="ECO:0000313" key="9">
    <source>
        <dbReference type="Proteomes" id="UP000715441"/>
    </source>
</evidence>
<dbReference type="PANTHER" id="PTHR10458">
    <property type="entry name" value="PEPTIDE DEFORMYLASE"/>
    <property type="match status" value="1"/>
</dbReference>
<comment type="caution">
    <text evidence="8">The sequence shown here is derived from an EMBL/GenBank/DDBJ whole genome shotgun (WGS) entry which is preliminary data.</text>
</comment>
<keyword evidence="2 6" id="KW-0479">Metal-binding</keyword>
<evidence type="ECO:0000256" key="4">
    <source>
        <dbReference type="ARBA" id="ARBA00022917"/>
    </source>
</evidence>
<proteinExistence type="inferred from homology"/>
<dbReference type="Pfam" id="PF01327">
    <property type="entry name" value="Pep_deformylase"/>
    <property type="match status" value="1"/>
</dbReference>
<comment type="similarity">
    <text evidence="1 6">Belongs to the polypeptide deformylase family.</text>
</comment>
<reference evidence="8 9" key="1">
    <citation type="submission" date="2020-04" db="EMBL/GenBank/DDBJ databases">
        <title>Novel species.</title>
        <authorList>
            <person name="Teo W.F.A."/>
            <person name="Lipun K."/>
            <person name="Srisuk N."/>
            <person name="Duangmal K."/>
        </authorList>
    </citation>
    <scope>NUCLEOTIDE SEQUENCE [LARGE SCALE GENOMIC DNA]</scope>
    <source>
        <strain evidence="8 9">K13G38</strain>
    </source>
</reference>
<organism evidence="8 9">
    <name type="scientific">Amycolatopsis acididurans</name>
    <dbReference type="NCBI Taxonomy" id="2724524"/>
    <lineage>
        <taxon>Bacteria</taxon>
        <taxon>Bacillati</taxon>
        <taxon>Actinomycetota</taxon>
        <taxon>Actinomycetes</taxon>
        <taxon>Pseudonocardiales</taxon>
        <taxon>Pseudonocardiaceae</taxon>
        <taxon>Amycolatopsis</taxon>
    </lineage>
</organism>
<feature type="active site" evidence="6">
    <location>
        <position position="234"/>
    </location>
</feature>
<keyword evidence="4 6" id="KW-0648">Protein biosynthesis</keyword>
<accession>A0ABX1IZ49</accession>
<comment type="cofactor">
    <cofactor evidence="6">
        <name>Fe(2+)</name>
        <dbReference type="ChEBI" id="CHEBI:29033"/>
    </cofactor>
    <text evidence="6">Binds 1 Fe(2+) ion.</text>
</comment>
<comment type="catalytic activity">
    <reaction evidence="6">
        <text>N-terminal N-formyl-L-methionyl-[peptide] + H2O = N-terminal L-methionyl-[peptide] + formate</text>
        <dbReference type="Rhea" id="RHEA:24420"/>
        <dbReference type="Rhea" id="RHEA-COMP:10639"/>
        <dbReference type="Rhea" id="RHEA-COMP:10640"/>
        <dbReference type="ChEBI" id="CHEBI:15377"/>
        <dbReference type="ChEBI" id="CHEBI:15740"/>
        <dbReference type="ChEBI" id="CHEBI:49298"/>
        <dbReference type="ChEBI" id="CHEBI:64731"/>
        <dbReference type="EC" id="3.5.1.88"/>
    </reaction>
</comment>
<keyword evidence="9" id="KW-1185">Reference proteome</keyword>
<dbReference type="EMBL" id="JAAXLS010000001">
    <property type="protein sequence ID" value="NKQ51395.1"/>
    <property type="molecule type" value="Genomic_DNA"/>
</dbReference>
<sequence length="293" mass="31468">MALPVRHRPDLAAATSPVPARAAEPRPHVRWPAPVRRSRSDAERTQWTHPTVISSEVLESEDPKWQGKAPPVTSLGDLVDTLLAGASPAPIVTAGDPVLRRPALPYDGQLSAAQLDGLLALMRTTMNEAPGVGLAAPQIGVPLRIAVIEDPAPGPAEVLRARRRVPQPFRVLVNPRYEAAGPGVAAFFEGCLSVPGWQAVTARLERVRLRGQDETGRELDEVAEGWPARIVQHETDHLDGMLYLDRAEMRSLSANAHVLDRWSQPTPEAAAEALGFSLPTSVQGRAGSTSTTP</sequence>
<feature type="binding site" evidence="6">
    <location>
        <position position="191"/>
    </location>
    <ligand>
        <name>Fe cation</name>
        <dbReference type="ChEBI" id="CHEBI:24875"/>
    </ligand>
</feature>
<dbReference type="CDD" id="cd00487">
    <property type="entry name" value="Pep_deformylase"/>
    <property type="match status" value="1"/>
</dbReference>